<comment type="catalytic activity">
    <reaction evidence="7">
        <text>[glutamine synthetase]-O(4)-(5'-adenylyl)-L-tyrosine + phosphate = [glutamine synthetase]-L-tyrosine + ADP</text>
        <dbReference type="Rhea" id="RHEA:43716"/>
        <dbReference type="Rhea" id="RHEA-COMP:10660"/>
        <dbReference type="Rhea" id="RHEA-COMP:10661"/>
        <dbReference type="ChEBI" id="CHEBI:43474"/>
        <dbReference type="ChEBI" id="CHEBI:46858"/>
        <dbReference type="ChEBI" id="CHEBI:83624"/>
        <dbReference type="ChEBI" id="CHEBI:456216"/>
        <dbReference type="EC" id="2.7.7.89"/>
    </reaction>
</comment>
<reference evidence="11 12" key="1">
    <citation type="submission" date="2019-06" db="EMBL/GenBank/DDBJ databases">
        <title>Quisquiliibacterium sp. nov., isolated from a maize field.</title>
        <authorList>
            <person name="Lin S.-Y."/>
            <person name="Tsai C.-F."/>
            <person name="Young C.-C."/>
        </authorList>
    </citation>
    <scope>NUCLEOTIDE SEQUENCE [LARGE SCALE GENOMIC DNA]</scope>
    <source>
        <strain evidence="11 12">CC-CFT501</strain>
    </source>
</reference>
<evidence type="ECO:0000256" key="1">
    <source>
        <dbReference type="ARBA" id="ARBA00022679"/>
    </source>
</evidence>
<dbReference type="GO" id="GO:0005829">
    <property type="term" value="C:cytosol"/>
    <property type="evidence" value="ECO:0007669"/>
    <property type="project" value="TreeGrafter"/>
</dbReference>
<evidence type="ECO:0000313" key="12">
    <source>
        <dbReference type="Proteomes" id="UP000321548"/>
    </source>
</evidence>
<keyword evidence="6 7" id="KW-0511">Multifunctional enzyme</keyword>
<comment type="caution">
    <text evidence="11">The sequence shown here is derived from an EMBL/GenBank/DDBJ whole genome shotgun (WGS) entry which is preliminary data.</text>
</comment>
<organism evidence="11 12">
    <name type="scientific">Zeimonas arvi</name>
    <dbReference type="NCBI Taxonomy" id="2498847"/>
    <lineage>
        <taxon>Bacteria</taxon>
        <taxon>Pseudomonadati</taxon>
        <taxon>Pseudomonadota</taxon>
        <taxon>Betaproteobacteria</taxon>
        <taxon>Burkholderiales</taxon>
        <taxon>Burkholderiaceae</taxon>
        <taxon>Zeimonas</taxon>
    </lineage>
</organism>
<feature type="domain" description="Glutamate-ammonia ligase adenylyltransferase repeated" evidence="9">
    <location>
        <begin position="61"/>
        <end position="248"/>
    </location>
</feature>
<dbReference type="InterPro" id="IPR043519">
    <property type="entry name" value="NT_sf"/>
</dbReference>
<dbReference type="GO" id="GO:0016874">
    <property type="term" value="F:ligase activity"/>
    <property type="evidence" value="ECO:0007669"/>
    <property type="project" value="UniProtKB-KW"/>
</dbReference>
<evidence type="ECO:0000259" key="10">
    <source>
        <dbReference type="Pfam" id="PF08335"/>
    </source>
</evidence>
<feature type="region of interest" description="Disordered" evidence="8">
    <location>
        <begin position="425"/>
        <end position="445"/>
    </location>
</feature>
<evidence type="ECO:0000256" key="3">
    <source>
        <dbReference type="ARBA" id="ARBA00022741"/>
    </source>
</evidence>
<evidence type="ECO:0000313" key="11">
    <source>
        <dbReference type="EMBL" id="TXL68749.1"/>
    </source>
</evidence>
<dbReference type="AlphaFoldDB" id="A0A5C8P5P9"/>
<evidence type="ECO:0000256" key="2">
    <source>
        <dbReference type="ARBA" id="ARBA00022695"/>
    </source>
</evidence>
<gene>
    <name evidence="7 11" type="primary">glnE</name>
    <name evidence="11" type="ORF">FHP08_03470</name>
</gene>
<evidence type="ECO:0000259" key="9">
    <source>
        <dbReference type="Pfam" id="PF03710"/>
    </source>
</evidence>
<dbReference type="GO" id="GO:0005524">
    <property type="term" value="F:ATP binding"/>
    <property type="evidence" value="ECO:0007669"/>
    <property type="project" value="UniProtKB-UniRule"/>
</dbReference>
<keyword evidence="3 7" id="KW-0547">Nucleotide-binding</keyword>
<evidence type="ECO:0000256" key="6">
    <source>
        <dbReference type="ARBA" id="ARBA00023268"/>
    </source>
</evidence>
<feature type="region of interest" description="Adenylyl transferase" evidence="7">
    <location>
        <begin position="425"/>
        <end position="898"/>
    </location>
</feature>
<dbReference type="GO" id="GO:0000820">
    <property type="term" value="P:regulation of glutamine family amino acid metabolic process"/>
    <property type="evidence" value="ECO:0007669"/>
    <property type="project" value="UniProtKB-UniRule"/>
</dbReference>
<feature type="region of interest" description="Adenylyl removase" evidence="7">
    <location>
        <begin position="1"/>
        <end position="425"/>
    </location>
</feature>
<keyword evidence="5 7" id="KW-0460">Magnesium</keyword>
<dbReference type="HAMAP" id="MF_00802">
    <property type="entry name" value="GlnE"/>
    <property type="match status" value="1"/>
</dbReference>
<comment type="cofactor">
    <cofactor evidence="7">
        <name>Mg(2+)</name>
        <dbReference type="ChEBI" id="CHEBI:18420"/>
    </cofactor>
</comment>
<name>A0A5C8P5P9_9BURK</name>
<dbReference type="GO" id="GO:0047388">
    <property type="term" value="F:[glutamine synthetase]-adenylyl-L-tyrosine phosphorylase activity"/>
    <property type="evidence" value="ECO:0007669"/>
    <property type="project" value="UniProtKB-EC"/>
</dbReference>
<dbReference type="GO" id="GO:0000287">
    <property type="term" value="F:magnesium ion binding"/>
    <property type="evidence" value="ECO:0007669"/>
    <property type="project" value="UniProtKB-UniRule"/>
</dbReference>
<dbReference type="InterPro" id="IPR023057">
    <property type="entry name" value="GlnE"/>
</dbReference>
<dbReference type="PANTHER" id="PTHR30621">
    <property type="entry name" value="GLUTAMINE SYNTHETASE ADENYLYLTRANSFERASE"/>
    <property type="match status" value="1"/>
</dbReference>
<dbReference type="SUPFAM" id="SSF81301">
    <property type="entry name" value="Nucleotidyltransferase"/>
    <property type="match status" value="2"/>
</dbReference>
<comment type="catalytic activity">
    <reaction evidence="7">
        <text>[glutamine synthetase]-L-tyrosine + ATP = [glutamine synthetase]-O(4)-(5'-adenylyl)-L-tyrosine + diphosphate</text>
        <dbReference type="Rhea" id="RHEA:18589"/>
        <dbReference type="Rhea" id="RHEA-COMP:10660"/>
        <dbReference type="Rhea" id="RHEA-COMP:10661"/>
        <dbReference type="ChEBI" id="CHEBI:30616"/>
        <dbReference type="ChEBI" id="CHEBI:33019"/>
        <dbReference type="ChEBI" id="CHEBI:46858"/>
        <dbReference type="ChEBI" id="CHEBI:83624"/>
        <dbReference type="EC" id="2.7.7.42"/>
    </reaction>
</comment>
<comment type="similarity">
    <text evidence="7">Belongs to the GlnE family.</text>
</comment>
<dbReference type="EC" id="2.7.7.89" evidence="7"/>
<feature type="compositionally biased region" description="Low complexity" evidence="8">
    <location>
        <begin position="425"/>
        <end position="442"/>
    </location>
</feature>
<feature type="domain" description="PII-uridylyltransferase/Glutamine-synthetase adenylyltransferase" evidence="10">
    <location>
        <begin position="776"/>
        <end position="865"/>
    </location>
</feature>
<dbReference type="InterPro" id="IPR005190">
    <property type="entry name" value="GlnE_rpt_dom"/>
</dbReference>
<dbReference type="OrthoDB" id="9759366at2"/>
<dbReference type="Pfam" id="PF03710">
    <property type="entry name" value="GlnE"/>
    <property type="match status" value="2"/>
</dbReference>
<comment type="function">
    <text evidence="7">Involved in the regulation of glutamine synthetase GlnA, a key enzyme in the process to assimilate ammonia. When cellular nitrogen levels are high, the C-terminal adenylyl transferase (AT) inactivates GlnA by covalent transfer of an adenylyl group from ATP to specific tyrosine residue of GlnA, thus reducing its activity. Conversely, when nitrogen levels are low, the N-terminal adenylyl removase (AR) activates GlnA by removing the adenylyl group by phosphorolysis, increasing its activity. The regulatory region of GlnE binds the signal transduction protein PII (GlnB) which indicates the nitrogen status of the cell.</text>
</comment>
<accession>A0A5C8P5P9</accession>
<dbReference type="Gene3D" id="1.20.120.1510">
    <property type="match status" value="1"/>
</dbReference>
<dbReference type="EC" id="2.7.7.42" evidence="7"/>
<dbReference type="EMBL" id="VDUY01000001">
    <property type="protein sequence ID" value="TXL68749.1"/>
    <property type="molecule type" value="Genomic_DNA"/>
</dbReference>
<evidence type="ECO:0000256" key="5">
    <source>
        <dbReference type="ARBA" id="ARBA00022842"/>
    </source>
</evidence>
<dbReference type="PANTHER" id="PTHR30621:SF0">
    <property type="entry name" value="BIFUNCTIONAL GLUTAMINE SYNTHETASE ADENYLYLTRANSFERASE_ADENYLYL-REMOVING ENZYME"/>
    <property type="match status" value="1"/>
</dbReference>
<dbReference type="Pfam" id="PF08335">
    <property type="entry name" value="GlnD_UR_UTase"/>
    <property type="match status" value="2"/>
</dbReference>
<dbReference type="Proteomes" id="UP000321548">
    <property type="component" value="Unassembled WGS sequence"/>
</dbReference>
<evidence type="ECO:0000256" key="7">
    <source>
        <dbReference type="HAMAP-Rule" id="MF_00802"/>
    </source>
</evidence>
<proteinExistence type="inferred from homology"/>
<dbReference type="InterPro" id="IPR013546">
    <property type="entry name" value="PII_UdlTrfase/GS_AdlTrfase"/>
</dbReference>
<dbReference type="NCBIfam" id="NF008292">
    <property type="entry name" value="PRK11072.1"/>
    <property type="match status" value="1"/>
</dbReference>
<evidence type="ECO:0000256" key="4">
    <source>
        <dbReference type="ARBA" id="ARBA00022840"/>
    </source>
</evidence>
<sequence>MRFEAEGLSSYFRRSLVSLGARLGERAAADRLEALIGAPLDAAAIDRLLAAELAGADLPIETALRRARQWLMLGLIERDLRGAASLDEVCSAMTAFAGVATGHAMRDAAATLLARHGRPLDGEGRPQDLLAVGMGKAGGNELNVSSDLDLVFVFRAEGETEGVEGAGRIANSEWMHRLARRTIAALSELTADGFVFRVDTRLRPNGDSGPLVVPFGMLETYFYAQGREWERFAWLKGRVIADSGVAGAEARAADEQALERIVDPFVFRRYMDYEAFAALRDLHRLIRQEVAKRAARDPEASDVKLGRGGIREIEFTAQLFQVVRGGRDPGLRDRGTRVTLAALAERGLLPADEAATLDRAYRLLRRTEHALQYRDDAQTHRLPRDPAVRADVAAMLRMSPAEFDAAIAEATDSVETIFDRLLSPAAGAAEEPPREGAPTPAELDPEVARRFDSLRASPRYAAAKASTREAIERLLTDAVRLGSGNSGLVRLVDLLESVCRRPAYVALLAQFPEAFERVLRILDWSKWPADYLMRHPVVLDELLDGELLEPTDYDAWAAELAQRVDAARIDDQPDVERQMDIVREAHHAQVFRLMVQDLEGRLTVEKVSDHLSELADRVLDLAIGIVWSQLRHRFRERPRFAAIAYGRLGGKELGYASDLDLVFLFDDDDERAPEAYALLAQRLSGWLSTRTAAGLLFEIDLRLRPNGAAGLLVSTLPAFEAYQRHSAWPWEHQALTRARFCAGDRAIGERFEAIRRDMLARRRDLAKLREEVVAMRRKMHDGHPNRSELFDLKHDLGGMVDIEFIVQYLVLAHSADHPPLLENRGNIALLGMAAGAGLIDAGLADAVADAYRRYRRLQHKLRLDDAEYARIPPDDAKDERAAVTQLWRAVLGADLRPG</sequence>
<dbReference type="SUPFAM" id="SSF81593">
    <property type="entry name" value="Nucleotidyltransferase substrate binding subunit/domain"/>
    <property type="match status" value="2"/>
</dbReference>
<dbReference type="Gene3D" id="3.30.460.10">
    <property type="entry name" value="Beta Polymerase, domain 2"/>
    <property type="match status" value="2"/>
</dbReference>
<keyword evidence="11" id="KW-0436">Ligase</keyword>
<evidence type="ECO:0000256" key="8">
    <source>
        <dbReference type="SAM" id="MobiDB-lite"/>
    </source>
</evidence>
<keyword evidence="4 7" id="KW-0067">ATP-binding</keyword>
<feature type="domain" description="Glutamate-ammonia ligase adenylyltransferase repeated" evidence="9">
    <location>
        <begin position="516"/>
        <end position="753"/>
    </location>
</feature>
<dbReference type="GO" id="GO:0008882">
    <property type="term" value="F:[glutamate-ammonia-ligase] adenylyltransferase activity"/>
    <property type="evidence" value="ECO:0007669"/>
    <property type="project" value="UniProtKB-UniRule"/>
</dbReference>
<dbReference type="CDD" id="cd05401">
    <property type="entry name" value="NT_GlnE_GlnD_like"/>
    <property type="match status" value="2"/>
</dbReference>
<dbReference type="Gene3D" id="1.20.120.330">
    <property type="entry name" value="Nucleotidyltransferases domain 2"/>
    <property type="match status" value="2"/>
</dbReference>
<dbReference type="RefSeq" id="WP_147702885.1">
    <property type="nucleotide sequence ID" value="NZ_VDUY01000001.1"/>
</dbReference>
<keyword evidence="1 7" id="KW-0808">Transferase</keyword>
<keyword evidence="12" id="KW-1185">Reference proteome</keyword>
<keyword evidence="2 7" id="KW-0548">Nucleotidyltransferase</keyword>
<protein>
    <recommendedName>
        <fullName evidence="7">Bifunctional glutamine synthetase adenylyltransferase/adenylyl-removing enzyme</fullName>
    </recommendedName>
    <alternativeName>
        <fullName evidence="7">ATP:glutamine synthetase adenylyltransferase</fullName>
    </alternativeName>
    <alternativeName>
        <fullName evidence="7">ATase</fullName>
    </alternativeName>
    <domain>
        <recommendedName>
            <fullName evidence="7">Glutamine synthetase adenylyl-L-tyrosine phosphorylase</fullName>
            <ecNumber evidence="7">2.7.7.89</ecNumber>
        </recommendedName>
        <alternativeName>
            <fullName evidence="7">Adenylyl removase</fullName>
            <shortName evidence="7">AR</shortName>
            <shortName evidence="7">AT-N</shortName>
        </alternativeName>
    </domain>
    <domain>
        <recommendedName>
            <fullName evidence="7">Glutamine synthetase adenylyl transferase</fullName>
            <ecNumber evidence="7">2.7.7.42</ecNumber>
        </recommendedName>
        <alternativeName>
            <fullName evidence="7">Adenylyl transferase</fullName>
            <shortName evidence="7">AT</shortName>
            <shortName evidence="7">AT-C</shortName>
        </alternativeName>
    </domain>
</protein>
<feature type="domain" description="PII-uridylyltransferase/Glutamine-synthetase adenylyltransferase" evidence="10">
    <location>
        <begin position="283"/>
        <end position="421"/>
    </location>
</feature>